<dbReference type="AlphaFoldDB" id="A0A317SG82"/>
<reference evidence="5 6" key="1">
    <citation type="submission" date="2018-03" db="EMBL/GenBank/DDBJ databases">
        <title>Genomes of Pezizomycetes fungi and the evolution of truffles.</title>
        <authorList>
            <person name="Murat C."/>
            <person name="Payen T."/>
            <person name="Noel B."/>
            <person name="Kuo A."/>
            <person name="Martin F.M."/>
        </authorList>
    </citation>
    <scope>NUCLEOTIDE SEQUENCE [LARGE SCALE GENOMIC DNA]</scope>
    <source>
        <strain evidence="5">091103-1</strain>
    </source>
</reference>
<keyword evidence="6" id="KW-1185">Reference proteome</keyword>
<dbReference type="SUPFAM" id="SSF55729">
    <property type="entry name" value="Acyl-CoA N-acyltransferases (Nat)"/>
    <property type="match status" value="1"/>
</dbReference>
<dbReference type="InterPro" id="IPR051646">
    <property type="entry name" value="NatB_acetyltransferase_subunit"/>
</dbReference>
<feature type="compositionally biased region" description="Gly residues" evidence="3">
    <location>
        <begin position="97"/>
        <end position="109"/>
    </location>
</feature>
<dbReference type="EMBL" id="PYWC01000081">
    <property type="protein sequence ID" value="PWW73372.1"/>
    <property type="molecule type" value="Genomic_DNA"/>
</dbReference>
<evidence type="ECO:0000256" key="2">
    <source>
        <dbReference type="ARBA" id="ARBA00023315"/>
    </source>
</evidence>
<evidence type="ECO:0000259" key="4">
    <source>
        <dbReference type="Pfam" id="PF00583"/>
    </source>
</evidence>
<evidence type="ECO:0000256" key="1">
    <source>
        <dbReference type="ARBA" id="ARBA00022679"/>
    </source>
</evidence>
<comment type="caution">
    <text evidence="5">The sequence shown here is derived from an EMBL/GenBank/DDBJ whole genome shotgun (WGS) entry which is preliminary data.</text>
</comment>
<dbReference type="PANTHER" id="PTHR45910:SF1">
    <property type="entry name" value="N-ALPHA-ACETYLTRANSFERASE 20"/>
    <property type="match status" value="1"/>
</dbReference>
<proteinExistence type="predicted"/>
<feature type="domain" description="N-acetyltransferase" evidence="4">
    <location>
        <begin position="27"/>
        <end position="68"/>
    </location>
</feature>
<evidence type="ECO:0000313" key="6">
    <source>
        <dbReference type="Proteomes" id="UP000246991"/>
    </source>
</evidence>
<keyword evidence="1" id="KW-0808">Transferase</keyword>
<dbReference type="GO" id="GO:0004596">
    <property type="term" value="F:protein-N-terminal amino-acid acetyltransferase activity"/>
    <property type="evidence" value="ECO:0007669"/>
    <property type="project" value="TreeGrafter"/>
</dbReference>
<evidence type="ECO:0000313" key="5">
    <source>
        <dbReference type="EMBL" id="PWW73372.1"/>
    </source>
</evidence>
<dbReference type="GO" id="GO:0031416">
    <property type="term" value="C:NatB complex"/>
    <property type="evidence" value="ECO:0007669"/>
    <property type="project" value="TreeGrafter"/>
</dbReference>
<organism evidence="5 6">
    <name type="scientific">Tuber magnatum</name>
    <name type="common">white Piedmont truffle</name>
    <dbReference type="NCBI Taxonomy" id="42249"/>
    <lineage>
        <taxon>Eukaryota</taxon>
        <taxon>Fungi</taxon>
        <taxon>Dikarya</taxon>
        <taxon>Ascomycota</taxon>
        <taxon>Pezizomycotina</taxon>
        <taxon>Pezizomycetes</taxon>
        <taxon>Pezizales</taxon>
        <taxon>Tuberaceae</taxon>
        <taxon>Tuber</taxon>
    </lineage>
</organism>
<feature type="region of interest" description="Disordered" evidence="3">
    <location>
        <begin position="93"/>
        <end position="116"/>
    </location>
</feature>
<evidence type="ECO:0000256" key="3">
    <source>
        <dbReference type="SAM" id="MobiDB-lite"/>
    </source>
</evidence>
<sequence>MANPNVTAPTPFFPLPLLPLPNTALTNAVMGKAKGTAKDWRGHVTVVTVAPDYRRLGLAKTMMDELERVQWQFRRPVRMWYLAYRTVVEYYSSSSCSGGGGGGGKVEGGGGDEDVYDMRKPMRRDKHQKSMLDHPSHNAPFHLIILSREQASSGLRAIRTAVKKRKEGFVYPTHPTVLYAKHAVVQEARTK</sequence>
<gene>
    <name evidence="5" type="ORF">C7212DRAFT_367301</name>
</gene>
<dbReference type="Gene3D" id="3.40.630.30">
    <property type="match status" value="1"/>
</dbReference>
<dbReference type="Pfam" id="PF00583">
    <property type="entry name" value="Acetyltransf_1"/>
    <property type="match status" value="1"/>
</dbReference>
<dbReference type="CDD" id="cd04301">
    <property type="entry name" value="NAT_SF"/>
    <property type="match status" value="1"/>
</dbReference>
<protein>
    <recommendedName>
        <fullName evidence="4">N-acetyltransferase domain-containing protein</fullName>
    </recommendedName>
</protein>
<name>A0A317SG82_9PEZI</name>
<dbReference type="Proteomes" id="UP000246991">
    <property type="component" value="Unassembled WGS sequence"/>
</dbReference>
<dbReference type="PANTHER" id="PTHR45910">
    <property type="entry name" value="N-ALPHA-ACETYLTRANSFERASE 20"/>
    <property type="match status" value="1"/>
</dbReference>
<dbReference type="OrthoDB" id="10264728at2759"/>
<dbReference type="InterPro" id="IPR000182">
    <property type="entry name" value="GNAT_dom"/>
</dbReference>
<accession>A0A317SG82</accession>
<keyword evidence="2" id="KW-0012">Acyltransferase</keyword>
<dbReference type="InterPro" id="IPR016181">
    <property type="entry name" value="Acyl_CoA_acyltransferase"/>
</dbReference>